<evidence type="ECO:0000256" key="4">
    <source>
        <dbReference type="SAM" id="MobiDB-lite"/>
    </source>
</evidence>
<dbReference type="InterPro" id="IPR023603">
    <property type="entry name" value="Low_specificity_L-TA-like"/>
</dbReference>
<dbReference type="Pfam" id="PF01212">
    <property type="entry name" value="Beta_elim_lyase"/>
    <property type="match status" value="1"/>
</dbReference>
<keyword evidence="7" id="KW-1185">Reference proteome</keyword>
<dbReference type="PANTHER" id="PTHR48097">
    <property type="entry name" value="L-THREONINE ALDOLASE-RELATED"/>
    <property type="match status" value="1"/>
</dbReference>
<dbReference type="PANTHER" id="PTHR48097:SF9">
    <property type="entry name" value="L-THREONINE ALDOLASE"/>
    <property type="match status" value="1"/>
</dbReference>
<dbReference type="EMBL" id="JBEFKJ010000042">
    <property type="protein sequence ID" value="KAL2037282.1"/>
    <property type="molecule type" value="Genomic_DNA"/>
</dbReference>
<dbReference type="InterPro" id="IPR015422">
    <property type="entry name" value="PyrdxlP-dep_Trfase_small"/>
</dbReference>
<dbReference type="SUPFAM" id="SSF53383">
    <property type="entry name" value="PLP-dependent transferases"/>
    <property type="match status" value="1"/>
</dbReference>
<keyword evidence="3" id="KW-0663">Pyridoxal phosphate</keyword>
<dbReference type="NCBIfam" id="NF041359">
    <property type="entry name" value="GntG_guanitoxin"/>
    <property type="match status" value="1"/>
</dbReference>
<feature type="compositionally biased region" description="Polar residues" evidence="4">
    <location>
        <begin position="7"/>
        <end position="25"/>
    </location>
</feature>
<evidence type="ECO:0000313" key="6">
    <source>
        <dbReference type="EMBL" id="KAL2037282.1"/>
    </source>
</evidence>
<feature type="domain" description="Aromatic amino acid beta-eliminating lyase/threonine aldolase" evidence="5">
    <location>
        <begin position="78"/>
        <end position="364"/>
    </location>
</feature>
<dbReference type="Gene3D" id="3.40.640.10">
    <property type="entry name" value="Type I PLP-dependent aspartate aminotransferase-like (Major domain)"/>
    <property type="match status" value="1"/>
</dbReference>
<dbReference type="InterPro" id="IPR001597">
    <property type="entry name" value="ArAA_b-elim_lyase/Thr_aldolase"/>
</dbReference>
<accession>A0ABR3ZUL0</accession>
<sequence>MLLRHVSITNTQSTNDCPETKTILSRPSPFPDNATMRELKDPNANTNGINGHIDTDHATSNMPDSSNAWSTSGSAAFDFRSDTVTSPTSSMLAATQHCTLLDDVFQEDQTTLSLESFIADLTGKETSLFVISGTMGNQLSVRTHLGGPPHSVIADARSHVLEWEAGGIASLSGAMPIPITPTNGHHITPADIETHTILSTDHHFAPTRLICLENTLGGTILPLKDCQEIAQWAHAQTPSIPLHLDGARLWEAVAAGAGSLKDYCACFDSVTMCFSKGLGAPIGSIICSTTTFINRARHLRKMLGGGLRQAGVITASARVSVDETFLGGKLSATHTRAREVADMWVTKGGKLAQPTETNMVWLDLSAINCSTEKLIEAGVKEGLKLLGGRVVVHYQVCDEAVKALGRVMDAILPTQSKEIGHVSDGVREKAKEVGDIDME</sequence>
<dbReference type="Gene3D" id="3.90.1150.10">
    <property type="entry name" value="Aspartate Aminotransferase, domain 1"/>
    <property type="match status" value="1"/>
</dbReference>
<evidence type="ECO:0000313" key="7">
    <source>
        <dbReference type="Proteomes" id="UP001590950"/>
    </source>
</evidence>
<organism evidence="6 7">
    <name type="scientific">Stereocaulon virgatum</name>
    <dbReference type="NCBI Taxonomy" id="373712"/>
    <lineage>
        <taxon>Eukaryota</taxon>
        <taxon>Fungi</taxon>
        <taxon>Dikarya</taxon>
        <taxon>Ascomycota</taxon>
        <taxon>Pezizomycotina</taxon>
        <taxon>Lecanoromycetes</taxon>
        <taxon>OSLEUM clade</taxon>
        <taxon>Lecanoromycetidae</taxon>
        <taxon>Lecanorales</taxon>
        <taxon>Lecanorineae</taxon>
        <taxon>Stereocaulaceae</taxon>
        <taxon>Stereocaulon</taxon>
    </lineage>
</organism>
<evidence type="ECO:0000256" key="1">
    <source>
        <dbReference type="ARBA" id="ARBA00001933"/>
    </source>
</evidence>
<comment type="similarity">
    <text evidence="2">Belongs to the threonine aldolase family.</text>
</comment>
<evidence type="ECO:0000259" key="5">
    <source>
        <dbReference type="Pfam" id="PF01212"/>
    </source>
</evidence>
<dbReference type="InterPro" id="IPR015421">
    <property type="entry name" value="PyrdxlP-dep_Trfase_major"/>
</dbReference>
<protein>
    <recommendedName>
        <fullName evidence="5">Aromatic amino acid beta-eliminating lyase/threonine aldolase domain-containing protein</fullName>
    </recommendedName>
</protein>
<comment type="caution">
    <text evidence="6">The sequence shown here is derived from an EMBL/GenBank/DDBJ whole genome shotgun (WGS) entry which is preliminary data.</text>
</comment>
<dbReference type="Proteomes" id="UP001590950">
    <property type="component" value="Unassembled WGS sequence"/>
</dbReference>
<gene>
    <name evidence="6" type="ORF">N7G274_009971</name>
</gene>
<name>A0ABR3ZUL0_9LECA</name>
<evidence type="ECO:0000256" key="2">
    <source>
        <dbReference type="ARBA" id="ARBA00006966"/>
    </source>
</evidence>
<evidence type="ECO:0000256" key="3">
    <source>
        <dbReference type="ARBA" id="ARBA00022898"/>
    </source>
</evidence>
<dbReference type="InterPro" id="IPR015424">
    <property type="entry name" value="PyrdxlP-dep_Trfase"/>
</dbReference>
<reference evidence="6 7" key="1">
    <citation type="submission" date="2024-09" db="EMBL/GenBank/DDBJ databases">
        <title>Rethinking Asexuality: The Enigmatic Case of Functional Sexual Genes in Lepraria (Stereocaulaceae).</title>
        <authorList>
            <person name="Doellman M."/>
            <person name="Sun Y."/>
            <person name="Barcenas-Pena A."/>
            <person name="Lumbsch H.T."/>
            <person name="Grewe F."/>
        </authorList>
    </citation>
    <scope>NUCLEOTIDE SEQUENCE [LARGE SCALE GENOMIC DNA]</scope>
    <source>
        <strain evidence="6 7">Mercado 3170</strain>
    </source>
</reference>
<comment type="cofactor">
    <cofactor evidence="1">
        <name>pyridoxal 5'-phosphate</name>
        <dbReference type="ChEBI" id="CHEBI:597326"/>
    </cofactor>
</comment>
<feature type="region of interest" description="Disordered" evidence="4">
    <location>
        <begin position="1"/>
        <end position="32"/>
    </location>
</feature>
<proteinExistence type="inferred from homology"/>